<proteinExistence type="predicted"/>
<evidence type="ECO:0000313" key="4">
    <source>
        <dbReference type="Ensembl" id="ENSVKKP00000024740.1"/>
    </source>
</evidence>
<feature type="compositionally biased region" description="Basic and acidic residues" evidence="3">
    <location>
        <begin position="284"/>
        <end position="297"/>
    </location>
</feature>
<feature type="region of interest" description="Disordered" evidence="3">
    <location>
        <begin position="274"/>
        <end position="297"/>
    </location>
</feature>
<evidence type="ECO:0000256" key="1">
    <source>
        <dbReference type="ARBA" id="ARBA00022737"/>
    </source>
</evidence>
<protein>
    <submittedName>
        <fullName evidence="4">EF-hand calcium binding domain 3</fullName>
    </submittedName>
</protein>
<dbReference type="PANTHER" id="PTHR22656">
    <property type="entry name" value="EF-HAND CALCIUM-BINDING DOMAIN-CONTAINING PROTEIN 13"/>
    <property type="match status" value="1"/>
</dbReference>
<keyword evidence="1" id="KW-0677">Repeat</keyword>
<reference evidence="4" key="2">
    <citation type="submission" date="2025-09" db="UniProtKB">
        <authorList>
            <consortium name="Ensembl"/>
        </authorList>
    </citation>
    <scope>IDENTIFICATION</scope>
</reference>
<feature type="region of interest" description="Disordered" evidence="3">
    <location>
        <begin position="51"/>
        <end position="74"/>
    </location>
</feature>
<keyword evidence="2" id="KW-0106">Calcium</keyword>
<keyword evidence="5" id="KW-1185">Reference proteome</keyword>
<dbReference type="AlphaFoldDB" id="A0A8D2LNI6"/>
<dbReference type="PANTHER" id="PTHR22656:SF1">
    <property type="entry name" value="EF-HAND CALCIUM-BINDING DOMAIN-CONTAINING PROTEIN 13"/>
    <property type="match status" value="1"/>
</dbReference>
<name>A0A8D2LNI6_VARKO</name>
<reference evidence="4" key="1">
    <citation type="submission" date="2025-08" db="UniProtKB">
        <authorList>
            <consortium name="Ensembl"/>
        </authorList>
    </citation>
    <scope>IDENTIFICATION</scope>
</reference>
<dbReference type="Proteomes" id="UP000694545">
    <property type="component" value="Unplaced"/>
</dbReference>
<feature type="compositionally biased region" description="Basic residues" evidence="3">
    <location>
        <begin position="60"/>
        <end position="71"/>
    </location>
</feature>
<evidence type="ECO:0000256" key="3">
    <source>
        <dbReference type="SAM" id="MobiDB-lite"/>
    </source>
</evidence>
<accession>A0A8D2LNI6</accession>
<evidence type="ECO:0000256" key="2">
    <source>
        <dbReference type="ARBA" id="ARBA00022837"/>
    </source>
</evidence>
<organism evidence="4 5">
    <name type="scientific">Varanus komodoensis</name>
    <name type="common">Komodo dragon</name>
    <dbReference type="NCBI Taxonomy" id="61221"/>
    <lineage>
        <taxon>Eukaryota</taxon>
        <taxon>Metazoa</taxon>
        <taxon>Chordata</taxon>
        <taxon>Craniata</taxon>
        <taxon>Vertebrata</taxon>
        <taxon>Euteleostomi</taxon>
        <taxon>Lepidosauria</taxon>
        <taxon>Squamata</taxon>
        <taxon>Bifurcata</taxon>
        <taxon>Unidentata</taxon>
        <taxon>Episquamata</taxon>
        <taxon>Toxicofera</taxon>
        <taxon>Anguimorpha</taxon>
        <taxon>Paleoanguimorpha</taxon>
        <taxon>Varanoidea</taxon>
        <taxon>Varanidae</taxon>
        <taxon>Varanus</taxon>
    </lineage>
</organism>
<evidence type="ECO:0000313" key="5">
    <source>
        <dbReference type="Proteomes" id="UP000694545"/>
    </source>
</evidence>
<sequence length="297" mass="34668">METVDAQGILFFELLSKLVESSMLPRKTTVNIVSYYRQKFLEATGKRAWHSDGMNAEGKGRHHRGKPRVQKAKSTSMSAFAGAARICIMNDKELESYVEHLRATIAPSDSPYAQVPIFPLIPNRDGMMKGKPKKDIPKLEMQRRMEPISSFEDHFFNRKRWLKQEPKSLKDPKASLTLTPEMKQRRRRLTIDNLEEIRKEVKKATDAYRKTIALRERNKSLKLWRRVRGGDIGLETGNPSFYQTFSTYSWSWNVCQELLTPRELREYDNKFYRNSCRSSTPADKQSRADRKQKESKN</sequence>
<dbReference type="Ensembl" id="ENSVKKT00000025341.1">
    <property type="protein sequence ID" value="ENSVKKP00000024740.1"/>
    <property type="gene ID" value="ENSVKKG00000016291.1"/>
</dbReference>